<evidence type="ECO:0008006" key="5">
    <source>
        <dbReference type="Google" id="ProtNLM"/>
    </source>
</evidence>
<dbReference type="PANTHER" id="PTHR13082">
    <property type="entry name" value="SAP18"/>
    <property type="match status" value="1"/>
</dbReference>
<sequence length="263" mass="28626">MPETQTELAPERISVPTTLEEIDREKLCPFLLRMYYRNGQHHRADDFSPTSTPPPAEELRLYTWKSATLGEITSLVKQAIPDVIDLVGPSGQLAFRHVYLDTARGTFVGRDVGTVRLDNVLIDPSSASTLSQDIAPKEGYPIKDHHHRGSSIARSGAGGASIGSKSYEKTLGSIKFVIGDYLDIAVVSHTTPGFLPPRILQQSSGGPMRNRGGPRSGRYGGGGNSHSDRRTNPMGDRFAGRLGSSFGRESHNDSSWKGRGRGR</sequence>
<dbReference type="OrthoDB" id="440566at2759"/>
<organism evidence="3 4">
    <name type="scientific">Mortierella polycephala</name>
    <dbReference type="NCBI Taxonomy" id="41804"/>
    <lineage>
        <taxon>Eukaryota</taxon>
        <taxon>Fungi</taxon>
        <taxon>Fungi incertae sedis</taxon>
        <taxon>Mucoromycota</taxon>
        <taxon>Mortierellomycotina</taxon>
        <taxon>Mortierellomycetes</taxon>
        <taxon>Mortierellales</taxon>
        <taxon>Mortierellaceae</taxon>
        <taxon>Mortierella</taxon>
    </lineage>
</organism>
<dbReference type="Proteomes" id="UP000726737">
    <property type="component" value="Unassembled WGS sequence"/>
</dbReference>
<dbReference type="InterPro" id="IPR042534">
    <property type="entry name" value="SAP18_sf"/>
</dbReference>
<name>A0A9P6QAU9_9FUNG</name>
<accession>A0A9P6QAU9</accession>
<gene>
    <name evidence="3" type="ORF">BG011_006662</name>
</gene>
<feature type="region of interest" description="Disordered" evidence="2">
    <location>
        <begin position="193"/>
        <end position="263"/>
    </location>
</feature>
<reference evidence="3" key="1">
    <citation type="journal article" date="2020" name="Fungal Divers.">
        <title>Resolving the Mortierellaceae phylogeny through synthesis of multi-gene phylogenetics and phylogenomics.</title>
        <authorList>
            <person name="Vandepol N."/>
            <person name="Liber J."/>
            <person name="Desiro A."/>
            <person name="Na H."/>
            <person name="Kennedy M."/>
            <person name="Barry K."/>
            <person name="Grigoriev I.V."/>
            <person name="Miller A.N."/>
            <person name="O'Donnell K."/>
            <person name="Stajich J.E."/>
            <person name="Bonito G."/>
        </authorList>
    </citation>
    <scope>NUCLEOTIDE SEQUENCE</scope>
    <source>
        <strain evidence="3">KOD948</strain>
    </source>
</reference>
<comment type="similarity">
    <text evidence="1">Belongs to the SAP18 family.</text>
</comment>
<feature type="compositionally biased region" description="Gly residues" evidence="2">
    <location>
        <begin position="214"/>
        <end position="224"/>
    </location>
</feature>
<evidence type="ECO:0000313" key="4">
    <source>
        <dbReference type="Proteomes" id="UP000726737"/>
    </source>
</evidence>
<dbReference type="Gene3D" id="3.10.20.550">
    <property type="entry name" value="ASAP complex, SAP18 subunit"/>
    <property type="match status" value="1"/>
</dbReference>
<dbReference type="EMBL" id="JAAAJA010000049">
    <property type="protein sequence ID" value="KAG0264497.1"/>
    <property type="molecule type" value="Genomic_DNA"/>
</dbReference>
<keyword evidence="4" id="KW-1185">Reference proteome</keyword>
<dbReference type="Pfam" id="PF06487">
    <property type="entry name" value="SAP18"/>
    <property type="match status" value="1"/>
</dbReference>
<evidence type="ECO:0000313" key="3">
    <source>
        <dbReference type="EMBL" id="KAG0264497.1"/>
    </source>
</evidence>
<dbReference type="InterPro" id="IPR010516">
    <property type="entry name" value="SAP18"/>
</dbReference>
<evidence type="ECO:0000256" key="2">
    <source>
        <dbReference type="SAM" id="MobiDB-lite"/>
    </source>
</evidence>
<dbReference type="GO" id="GO:0005634">
    <property type="term" value="C:nucleus"/>
    <property type="evidence" value="ECO:0007669"/>
    <property type="project" value="TreeGrafter"/>
</dbReference>
<comment type="caution">
    <text evidence="3">The sequence shown here is derived from an EMBL/GenBank/DDBJ whole genome shotgun (WGS) entry which is preliminary data.</text>
</comment>
<dbReference type="PANTHER" id="PTHR13082:SF0">
    <property type="entry name" value="HISTONE DEACETYLASE COMPLEX SUBUNIT SAP18"/>
    <property type="match status" value="1"/>
</dbReference>
<dbReference type="AlphaFoldDB" id="A0A9P6QAU9"/>
<proteinExistence type="inferred from homology"/>
<protein>
    <recommendedName>
        <fullName evidence="5">Sin3-associated polypeptide Sap18</fullName>
    </recommendedName>
</protein>
<evidence type="ECO:0000256" key="1">
    <source>
        <dbReference type="ARBA" id="ARBA00009143"/>
    </source>
</evidence>